<dbReference type="GO" id="GO:0003700">
    <property type="term" value="F:DNA-binding transcription factor activity"/>
    <property type="evidence" value="ECO:0007669"/>
    <property type="project" value="TreeGrafter"/>
</dbReference>
<keyword evidence="8" id="KW-1185">Reference proteome</keyword>
<feature type="domain" description="HTH tetR-type" evidence="6">
    <location>
        <begin position="34"/>
        <end position="94"/>
    </location>
</feature>
<accession>A0A8J3QPM1</accession>
<dbReference type="InterPro" id="IPR036271">
    <property type="entry name" value="Tet_transcr_reg_TetR-rel_C_sf"/>
</dbReference>
<keyword evidence="2 4" id="KW-0238">DNA-binding</keyword>
<dbReference type="Pfam" id="PF16859">
    <property type="entry name" value="TetR_C_11"/>
    <property type="match status" value="1"/>
</dbReference>
<dbReference type="InterPro" id="IPR001647">
    <property type="entry name" value="HTH_TetR"/>
</dbReference>
<dbReference type="InterPro" id="IPR050109">
    <property type="entry name" value="HTH-type_TetR-like_transc_reg"/>
</dbReference>
<keyword evidence="3" id="KW-0804">Transcription</keyword>
<proteinExistence type="predicted"/>
<comment type="caution">
    <text evidence="7">The sequence shown here is derived from an EMBL/GenBank/DDBJ whole genome shotgun (WGS) entry which is preliminary data.</text>
</comment>
<dbReference type="PROSITE" id="PS50977">
    <property type="entry name" value="HTH_TETR_2"/>
    <property type="match status" value="1"/>
</dbReference>
<dbReference type="EMBL" id="BONZ01000021">
    <property type="protein sequence ID" value="GIH14206.1"/>
    <property type="molecule type" value="Genomic_DNA"/>
</dbReference>
<name>A0A8J3QPM1_9ACTN</name>
<dbReference type="Gene3D" id="1.10.10.60">
    <property type="entry name" value="Homeodomain-like"/>
    <property type="match status" value="1"/>
</dbReference>
<dbReference type="Gene3D" id="1.10.357.10">
    <property type="entry name" value="Tetracycline Repressor, domain 2"/>
    <property type="match status" value="1"/>
</dbReference>
<reference evidence="7" key="1">
    <citation type="submission" date="2021-01" db="EMBL/GenBank/DDBJ databases">
        <title>Whole genome shotgun sequence of Rugosimonospora africana NBRC 104875.</title>
        <authorList>
            <person name="Komaki H."/>
            <person name="Tamura T."/>
        </authorList>
    </citation>
    <scope>NUCLEOTIDE SEQUENCE</scope>
    <source>
        <strain evidence="7">NBRC 104875</strain>
    </source>
</reference>
<dbReference type="SUPFAM" id="SSF48498">
    <property type="entry name" value="Tetracyclin repressor-like, C-terminal domain"/>
    <property type="match status" value="1"/>
</dbReference>
<evidence type="ECO:0000256" key="3">
    <source>
        <dbReference type="ARBA" id="ARBA00023163"/>
    </source>
</evidence>
<dbReference type="RefSeq" id="WP_203917859.1">
    <property type="nucleotide sequence ID" value="NZ_BONZ01000021.1"/>
</dbReference>
<dbReference type="PANTHER" id="PTHR30055">
    <property type="entry name" value="HTH-TYPE TRANSCRIPTIONAL REGULATOR RUTR"/>
    <property type="match status" value="1"/>
</dbReference>
<evidence type="ECO:0000256" key="4">
    <source>
        <dbReference type="PROSITE-ProRule" id="PRU00335"/>
    </source>
</evidence>
<dbReference type="InterPro" id="IPR011075">
    <property type="entry name" value="TetR_C"/>
</dbReference>
<dbReference type="PANTHER" id="PTHR30055:SF148">
    <property type="entry name" value="TETR-FAMILY TRANSCRIPTIONAL REGULATOR"/>
    <property type="match status" value="1"/>
</dbReference>
<evidence type="ECO:0000259" key="6">
    <source>
        <dbReference type="PROSITE" id="PS50977"/>
    </source>
</evidence>
<protein>
    <submittedName>
        <fullName evidence="7">TetR family transcriptional regulator</fullName>
    </submittedName>
</protein>
<keyword evidence="1" id="KW-0805">Transcription regulation</keyword>
<dbReference type="Proteomes" id="UP000642748">
    <property type="component" value="Unassembled WGS sequence"/>
</dbReference>
<sequence length="214" mass="22898">MGTQGTAGTQAAAAAISPDAAGDAQRSRPSRLGGERERAILQATYDLLAEVGYECVRMDEVAARARASKATLYRHWPRKAQLVVDAIRMCKGSGAAAPDTGSLRGDLIAWFSEMADAVTGEEGPLLAGVVMAMHNDPELAAEMRALHSSKSPIAQVMCDRAEARGELRPGYNVDLIEEIVPGLMFMHSFVLGEPVDARFVGHLVDDIILPLLSR</sequence>
<gene>
    <name evidence="7" type="ORF">Raf01_23780</name>
</gene>
<dbReference type="Pfam" id="PF00440">
    <property type="entry name" value="TetR_N"/>
    <property type="match status" value="1"/>
</dbReference>
<evidence type="ECO:0000256" key="1">
    <source>
        <dbReference type="ARBA" id="ARBA00023015"/>
    </source>
</evidence>
<dbReference type="PRINTS" id="PR00455">
    <property type="entry name" value="HTHTETR"/>
</dbReference>
<evidence type="ECO:0000256" key="2">
    <source>
        <dbReference type="ARBA" id="ARBA00023125"/>
    </source>
</evidence>
<dbReference type="GO" id="GO:0000976">
    <property type="term" value="F:transcription cis-regulatory region binding"/>
    <property type="evidence" value="ECO:0007669"/>
    <property type="project" value="TreeGrafter"/>
</dbReference>
<dbReference type="InterPro" id="IPR009057">
    <property type="entry name" value="Homeodomain-like_sf"/>
</dbReference>
<dbReference type="AlphaFoldDB" id="A0A8J3QPM1"/>
<feature type="DNA-binding region" description="H-T-H motif" evidence="4">
    <location>
        <begin position="57"/>
        <end position="76"/>
    </location>
</feature>
<dbReference type="SUPFAM" id="SSF46689">
    <property type="entry name" value="Homeodomain-like"/>
    <property type="match status" value="1"/>
</dbReference>
<organism evidence="7 8">
    <name type="scientific">Rugosimonospora africana</name>
    <dbReference type="NCBI Taxonomy" id="556532"/>
    <lineage>
        <taxon>Bacteria</taxon>
        <taxon>Bacillati</taxon>
        <taxon>Actinomycetota</taxon>
        <taxon>Actinomycetes</taxon>
        <taxon>Micromonosporales</taxon>
        <taxon>Micromonosporaceae</taxon>
        <taxon>Rugosimonospora</taxon>
    </lineage>
</organism>
<evidence type="ECO:0000313" key="8">
    <source>
        <dbReference type="Proteomes" id="UP000642748"/>
    </source>
</evidence>
<evidence type="ECO:0000256" key="5">
    <source>
        <dbReference type="SAM" id="MobiDB-lite"/>
    </source>
</evidence>
<feature type="region of interest" description="Disordered" evidence="5">
    <location>
        <begin position="1"/>
        <end position="35"/>
    </location>
</feature>
<feature type="compositionally biased region" description="Low complexity" evidence="5">
    <location>
        <begin position="1"/>
        <end position="24"/>
    </location>
</feature>
<evidence type="ECO:0000313" key="7">
    <source>
        <dbReference type="EMBL" id="GIH14206.1"/>
    </source>
</evidence>